<dbReference type="InterPro" id="IPR012223">
    <property type="entry name" value="TEII"/>
</dbReference>
<evidence type="ECO:0000313" key="4">
    <source>
        <dbReference type="Proteomes" id="UP000032234"/>
    </source>
</evidence>
<dbReference type="KEGG" id="scw:TU94_03775"/>
<dbReference type="SUPFAM" id="SSF53474">
    <property type="entry name" value="alpha/beta-Hydrolases"/>
    <property type="match status" value="1"/>
</dbReference>
<evidence type="ECO:0000259" key="2">
    <source>
        <dbReference type="Pfam" id="PF00975"/>
    </source>
</evidence>
<dbReference type="HOGENOM" id="CLU_070456_1_1_11"/>
<evidence type="ECO:0000256" key="1">
    <source>
        <dbReference type="ARBA" id="ARBA00007169"/>
    </source>
</evidence>
<name>A0A0C5G682_9ACTN</name>
<dbReference type="InterPro" id="IPR001031">
    <property type="entry name" value="Thioesterase"/>
</dbReference>
<gene>
    <name evidence="3" type="ORF">TU94_03775</name>
</gene>
<keyword evidence="4" id="KW-1185">Reference proteome</keyword>
<dbReference type="EMBL" id="CP010849">
    <property type="protein sequence ID" value="AJP05493.1"/>
    <property type="molecule type" value="Genomic_DNA"/>
</dbReference>
<reference evidence="3 4" key="1">
    <citation type="submission" date="2015-02" db="EMBL/GenBank/DDBJ databases">
        <title>Genome sequence of thermotolerant Streptomyces cyaneogriseus subsp. Noncyanogenus NMWT1, the producer of nematocidal antibiotics nemadectin.</title>
        <authorList>
            <person name="Wang H."/>
            <person name="Li C."/>
            <person name="Xiang W."/>
            <person name="Wang X."/>
        </authorList>
    </citation>
    <scope>NUCLEOTIDE SEQUENCE [LARGE SCALE GENOMIC DNA]</scope>
    <source>
        <strain evidence="3 4">NMWT 1</strain>
    </source>
</reference>
<dbReference type="AlphaFoldDB" id="A0A0C5G682"/>
<dbReference type="Pfam" id="PF00975">
    <property type="entry name" value="Thioesterase"/>
    <property type="match status" value="1"/>
</dbReference>
<accession>A0A0C5G682</accession>
<organism evidence="3 4">
    <name type="scientific">Streptomyces cyaneogriseus subsp. noncyanogenus</name>
    <dbReference type="NCBI Taxonomy" id="477245"/>
    <lineage>
        <taxon>Bacteria</taxon>
        <taxon>Bacillati</taxon>
        <taxon>Actinomycetota</taxon>
        <taxon>Actinomycetes</taxon>
        <taxon>Kitasatosporales</taxon>
        <taxon>Streptomycetaceae</taxon>
        <taxon>Streptomyces</taxon>
    </lineage>
</organism>
<dbReference type="PANTHER" id="PTHR11487:SF0">
    <property type="entry name" value="S-ACYL FATTY ACID SYNTHASE THIOESTERASE, MEDIUM CHAIN"/>
    <property type="match status" value="1"/>
</dbReference>
<evidence type="ECO:0000313" key="3">
    <source>
        <dbReference type="EMBL" id="AJP05493.1"/>
    </source>
</evidence>
<dbReference type="Proteomes" id="UP000032234">
    <property type="component" value="Chromosome"/>
</dbReference>
<dbReference type="STRING" id="477245.TU94_03775"/>
<sequence>MTSGTTPNGDGIRLMCFPQAGGGTLAYRPWTAMLAPDVDVMPVVLPGRDSRYGEPQVTDLMELAEAAAEGLRPILSDQEQPVPYAFFGHSMGAVLAYETARLLDAAHHPPALLVVSGSAPPHRAAGAARSCHTLPDQEFLAEVVRLGGVPHAALDEPELIEVMLPALRADFTAAETYVHTTGDPLDCPLAVYAGDADSSVNRGQLAEWDRVTRLRPVRHRVFPGDHFYLDGARRPLLRALRDDLQEAAQVWRAVRR</sequence>
<dbReference type="GO" id="GO:0008610">
    <property type="term" value="P:lipid biosynthetic process"/>
    <property type="evidence" value="ECO:0007669"/>
    <property type="project" value="TreeGrafter"/>
</dbReference>
<proteinExistence type="inferred from homology"/>
<feature type="domain" description="Thioesterase" evidence="2">
    <location>
        <begin position="13"/>
        <end position="232"/>
    </location>
</feature>
<dbReference type="InterPro" id="IPR029058">
    <property type="entry name" value="AB_hydrolase_fold"/>
</dbReference>
<dbReference type="Gene3D" id="3.40.50.1820">
    <property type="entry name" value="alpha/beta hydrolase"/>
    <property type="match status" value="1"/>
</dbReference>
<dbReference type="PANTHER" id="PTHR11487">
    <property type="entry name" value="THIOESTERASE"/>
    <property type="match status" value="1"/>
</dbReference>
<dbReference type="PATRIC" id="fig|477245.3.peg.836"/>
<comment type="similarity">
    <text evidence="1">Belongs to the thioesterase family.</text>
</comment>
<protein>
    <recommendedName>
        <fullName evidence="2">Thioesterase domain-containing protein</fullName>
    </recommendedName>
</protein>